<gene>
    <name evidence="6" type="ORF">PT015_23210</name>
</gene>
<proteinExistence type="predicted"/>
<reference evidence="6 7" key="1">
    <citation type="journal article" date="2023" name="Microbiol. Resour. Announc.">
        <title>Complete Genome Sequence of Mycobacterium wuenschmanii, a novel Nontuberculous Mycobacterium Isolated from a captive population of Amazon Milk Frogs.</title>
        <authorList>
            <person name="Hicks J."/>
            <person name="Zeineldin M."/>
            <person name="Ward H."/>
            <person name="Wuenschmann A."/>
            <person name="Camp P."/>
            <person name="Farrell D."/>
            <person name="Lehman K."/>
            <person name="Thacker T."/>
            <person name="Cuthbert E."/>
        </authorList>
    </citation>
    <scope>NUCLEOTIDE SEQUENCE [LARGE SCALE GENOMIC DNA]</scope>
    <source>
        <strain evidence="6 7">Wuenschmanii</strain>
    </source>
</reference>
<feature type="region of interest" description="Disordered" evidence="3">
    <location>
        <begin position="485"/>
        <end position="509"/>
    </location>
</feature>
<dbReference type="InterPro" id="IPR006119">
    <property type="entry name" value="Resolv_N"/>
</dbReference>
<dbReference type="PROSITE" id="PS51737">
    <property type="entry name" value="RECOMBINASE_DNA_BIND"/>
    <property type="match status" value="1"/>
</dbReference>
<dbReference type="Pfam" id="PF07508">
    <property type="entry name" value="Recombinase"/>
    <property type="match status" value="1"/>
</dbReference>
<dbReference type="InterPro" id="IPR011109">
    <property type="entry name" value="DNA_bind_recombinase_dom"/>
</dbReference>
<dbReference type="PANTHER" id="PTHR30461:SF2">
    <property type="entry name" value="SERINE RECOMBINASE PINE-RELATED"/>
    <property type="match status" value="1"/>
</dbReference>
<name>A0ABY8VVT0_9MYCO</name>
<dbReference type="InterPro" id="IPR036162">
    <property type="entry name" value="Resolvase-like_N_sf"/>
</dbReference>
<evidence type="ECO:0000256" key="1">
    <source>
        <dbReference type="ARBA" id="ARBA00023125"/>
    </source>
</evidence>
<feature type="domain" description="Recombinase" evidence="5">
    <location>
        <begin position="148"/>
        <end position="276"/>
    </location>
</feature>
<evidence type="ECO:0000313" key="6">
    <source>
        <dbReference type="EMBL" id="WIM87703.1"/>
    </source>
</evidence>
<keyword evidence="7" id="KW-1185">Reference proteome</keyword>
<dbReference type="Gene3D" id="3.40.50.1390">
    <property type="entry name" value="Resolvase, N-terminal catalytic domain"/>
    <property type="match status" value="1"/>
</dbReference>
<dbReference type="SMART" id="SM00857">
    <property type="entry name" value="Resolvase"/>
    <property type="match status" value="1"/>
</dbReference>
<dbReference type="CDD" id="cd00338">
    <property type="entry name" value="Ser_Recombinase"/>
    <property type="match status" value="1"/>
</dbReference>
<organism evidence="6 7">
    <name type="scientific">Candidatus Mycobacterium wuenschmannii</name>
    <dbReference type="NCBI Taxonomy" id="3027808"/>
    <lineage>
        <taxon>Bacteria</taxon>
        <taxon>Bacillati</taxon>
        <taxon>Actinomycetota</taxon>
        <taxon>Actinomycetes</taxon>
        <taxon>Mycobacteriales</taxon>
        <taxon>Mycobacteriaceae</taxon>
        <taxon>Mycobacterium</taxon>
    </lineage>
</organism>
<feature type="domain" description="Resolvase/invertase-type recombinase catalytic" evidence="4">
    <location>
        <begin position="1"/>
        <end position="140"/>
    </location>
</feature>
<dbReference type="PROSITE" id="PS51736">
    <property type="entry name" value="RECOMBINASES_3"/>
    <property type="match status" value="1"/>
</dbReference>
<protein>
    <submittedName>
        <fullName evidence="6">Recombinase family protein</fullName>
    </submittedName>
</protein>
<evidence type="ECO:0000313" key="7">
    <source>
        <dbReference type="Proteomes" id="UP001236585"/>
    </source>
</evidence>
<sequence length="509" mass="56264">MSADREESTSVERQREVIVQWATTHGHLIVGWAEDVNVSGSVDPFDTPSLGPWLNDRAPEWDVICAWKLDRLGRDAIRLNKLFGWCVEHGKTVVSATEAIDLGTPVGRLIANVIGFLAEGELEAIRERTRASRAKLRQSARWPGGKPPYGFKAVPRDGGGWMLTQDREAASVVQRIVRDLLSGATMTGEARTLTAEGVCTPADHYRAQRGLQPLGRRWRTTPLRNLLTSPALLGRVHHDGELVRDDEGQPIQFAEPLVSLDEWDRIQAFVQGNRDARKDDRRSETSLLSGLAFCFACGGALHHDLNVVKRPYRTYEYRYLRCKNRCSPQIPAEKLELWAEEEFLKHLGHREVRERVWVPGDSNQEALAEAVRAVDELSAAAGRATSATMRQRLQKQLDALDARIAELEAQPAQQARWEWVATGGTYGDAWESAGTEGRRALLQRSGITFSASSPGGKSLNTDINIPAGVYTEPELTDQQRAIREGLADPNGTGANTNPDGSVTVVRSGC</sequence>
<dbReference type="InterPro" id="IPR050639">
    <property type="entry name" value="SSR_resolvase"/>
</dbReference>
<dbReference type="SUPFAM" id="SSF53041">
    <property type="entry name" value="Resolvase-like"/>
    <property type="match status" value="1"/>
</dbReference>
<accession>A0ABY8VVT0</accession>
<dbReference type="PANTHER" id="PTHR30461">
    <property type="entry name" value="DNA-INVERTASE FROM LAMBDOID PROPHAGE"/>
    <property type="match status" value="1"/>
</dbReference>
<dbReference type="RefSeq" id="WP_285187565.1">
    <property type="nucleotide sequence ID" value="NZ_CP126981.1"/>
</dbReference>
<evidence type="ECO:0000259" key="5">
    <source>
        <dbReference type="PROSITE" id="PS51737"/>
    </source>
</evidence>
<dbReference type="Pfam" id="PF00239">
    <property type="entry name" value="Resolvase"/>
    <property type="match status" value="1"/>
</dbReference>
<evidence type="ECO:0000256" key="3">
    <source>
        <dbReference type="SAM" id="MobiDB-lite"/>
    </source>
</evidence>
<evidence type="ECO:0000259" key="4">
    <source>
        <dbReference type="PROSITE" id="PS51736"/>
    </source>
</evidence>
<dbReference type="Gene3D" id="3.90.1750.20">
    <property type="entry name" value="Putative Large Serine Recombinase, Chain B, Domain 2"/>
    <property type="match status" value="1"/>
</dbReference>
<keyword evidence="2" id="KW-0233">DNA recombination</keyword>
<dbReference type="Proteomes" id="UP001236585">
    <property type="component" value="Chromosome"/>
</dbReference>
<dbReference type="InterPro" id="IPR038109">
    <property type="entry name" value="DNA_bind_recomb_sf"/>
</dbReference>
<keyword evidence="1" id="KW-0238">DNA-binding</keyword>
<dbReference type="EMBL" id="CP126981">
    <property type="protein sequence ID" value="WIM87703.1"/>
    <property type="molecule type" value="Genomic_DNA"/>
</dbReference>
<evidence type="ECO:0000256" key="2">
    <source>
        <dbReference type="ARBA" id="ARBA00023172"/>
    </source>
</evidence>